<dbReference type="GeneID" id="45455974"/>
<keyword evidence="5" id="KW-1185">Reference proteome</keyword>
<keyword evidence="1" id="KW-1133">Transmembrane helix</keyword>
<feature type="transmembrane region" description="Helical" evidence="1">
    <location>
        <begin position="24"/>
        <end position="50"/>
    </location>
</feature>
<reference evidence="3" key="2">
    <citation type="submission" date="2023-06" db="EMBL/GenBank/DDBJ databases">
        <title>Itaconate inhibition of nontuberculous mycobacteria.</title>
        <authorList>
            <person name="Breen P."/>
            <person name="Zimbric M."/>
            <person name="Caverly L."/>
        </authorList>
    </citation>
    <scope>NUCLEOTIDE SEQUENCE</scope>
    <source>
        <strain evidence="3">FLAC1071</strain>
    </source>
</reference>
<dbReference type="Proteomes" id="UP000198286">
    <property type="component" value="Chromosome"/>
</dbReference>
<dbReference type="KEGG" id="mchi:AN480_19630"/>
<evidence type="ECO:0000313" key="4">
    <source>
        <dbReference type="Proteomes" id="UP000198286"/>
    </source>
</evidence>
<keyword evidence="1" id="KW-0812">Transmembrane</keyword>
<evidence type="ECO:0000256" key="1">
    <source>
        <dbReference type="SAM" id="Phobius"/>
    </source>
</evidence>
<dbReference type="RefSeq" id="WP_008259116.1">
    <property type="nucleotide sequence ID" value="NZ_CAAHFK010000036.1"/>
</dbReference>
<dbReference type="EMBL" id="JASZZX010000003">
    <property type="protein sequence ID" value="MDM3925582.1"/>
    <property type="molecule type" value="Genomic_DNA"/>
</dbReference>
<evidence type="ECO:0000313" key="5">
    <source>
        <dbReference type="Proteomes" id="UP001529272"/>
    </source>
</evidence>
<accession>A0A220YG97</accession>
<reference evidence="2 4" key="1">
    <citation type="journal article" date="2017" name="Lancet Infect. Dis.">
        <title>Global outbreak of severe Mycobacterium chimaera disease after cardiac surgery: a molecular epidemiological study.</title>
        <authorList>
            <person name="van Ingen J."/>
            <person name="Kohl T."/>
            <person name="Kranzer K."/>
            <person name="Hasse B."/>
            <person name="Keller P."/>
            <person name="Szafranska A."/>
            <person name="Hillemann D."/>
            <person name="Chand M."/>
            <person name="Schreiber P."/>
            <person name="Sommerstein R."/>
            <person name="Berger C."/>
            <person name="Genoni M."/>
            <person name="Ruegg C."/>
            <person name="Troillet N."/>
            <person name="Widmer A.F."/>
            <person name="Becker S.L."/>
            <person name="Herrmann M."/>
            <person name="Eckmanns T."/>
            <person name="Haller S."/>
            <person name="Hoeller C."/>
            <person name="Debast S.B."/>
            <person name="Wolfhagen M.J."/>
            <person name="Hopman J."/>
            <person name="Kluytmans J."/>
            <person name="Langelaar M."/>
            <person name="Notermans D.W."/>
            <person name="ten Oever J."/>
            <person name="van den Barselaar P."/>
            <person name="Vonk A.B.A."/>
            <person name="Vos M.C."/>
            <person name="Ahmed N."/>
            <person name="Brown T."/>
            <person name="Crook D."/>
            <person name="Lamagni T."/>
            <person name="Phin N."/>
            <person name="Smith E.G."/>
            <person name="Zambon M."/>
            <person name="Serr A."/>
            <person name="Goetting T."/>
            <person name="Ebner W."/>
            <person name="Thuermer A."/>
            <person name="Utpatel C."/>
            <person name="Sproer C."/>
            <person name="Bunk B."/>
            <person name="Nubel U."/>
            <person name="Bloemberg G."/>
            <person name="Bottger E."/>
            <person name="Niemann S."/>
            <person name="Wagner D."/>
            <person name="Sax H."/>
        </authorList>
    </citation>
    <scope>NUCLEOTIDE SEQUENCE [LARGE SCALE GENOMIC DNA]</scope>
    <source>
        <strain evidence="2 4">ZUERICH-2</strain>
    </source>
</reference>
<evidence type="ECO:0008006" key="6">
    <source>
        <dbReference type="Google" id="ProtNLM"/>
    </source>
</evidence>
<dbReference type="STRING" id="222805.AN480_19630"/>
<keyword evidence="1" id="KW-0472">Membrane</keyword>
<organism evidence="2 4">
    <name type="scientific">Mycobacterium intracellulare subsp. chimaera</name>
    <dbReference type="NCBI Taxonomy" id="222805"/>
    <lineage>
        <taxon>Bacteria</taxon>
        <taxon>Bacillati</taxon>
        <taxon>Actinomycetota</taxon>
        <taxon>Actinomycetes</taxon>
        <taxon>Mycobacteriales</taxon>
        <taxon>Mycobacteriaceae</taxon>
        <taxon>Mycobacterium</taxon>
        <taxon>Mycobacterium avium complex (MAC)</taxon>
    </lineage>
</organism>
<evidence type="ECO:0000313" key="3">
    <source>
        <dbReference type="EMBL" id="MDM3925582.1"/>
    </source>
</evidence>
<protein>
    <recommendedName>
        <fullName evidence="6">Transmembrane protein</fullName>
    </recommendedName>
</protein>
<dbReference type="EMBL" id="CP015267">
    <property type="protein sequence ID" value="ASL16662.1"/>
    <property type="molecule type" value="Genomic_DNA"/>
</dbReference>
<name>A0A220YG97_MYCIT</name>
<gene>
    <name evidence="2" type="ORF">MYCOZU2_04293</name>
    <name evidence="3" type="ORF">QRB35_06035</name>
</gene>
<sequence>MTVHETSQRLRGAQRKVLRLQRRVWLAELALWPAAIVFAALVLGTVWLLWRRSAVHADGPPPGMKDPPRQDAP</sequence>
<dbReference type="Proteomes" id="UP001529272">
    <property type="component" value="Unassembled WGS sequence"/>
</dbReference>
<reference evidence="3" key="3">
    <citation type="submission" date="2023-06" db="EMBL/GenBank/DDBJ databases">
        <authorList>
            <person name="Spilker T."/>
        </authorList>
    </citation>
    <scope>NUCLEOTIDE SEQUENCE</scope>
    <source>
        <strain evidence="3">FLAC1071</strain>
    </source>
</reference>
<evidence type="ECO:0000313" key="2">
    <source>
        <dbReference type="EMBL" id="ASL16662.1"/>
    </source>
</evidence>
<dbReference type="AlphaFoldDB" id="A0A220YG97"/>
<proteinExistence type="predicted"/>